<dbReference type="AlphaFoldDB" id="A0A0H4VHH2"/>
<feature type="domain" description="DUF3943" evidence="1">
    <location>
        <begin position="117"/>
        <end position="221"/>
    </location>
</feature>
<accession>A0A0H4VHH2</accession>
<evidence type="ECO:0000313" key="2">
    <source>
        <dbReference type="EMBL" id="AKQ45135.1"/>
    </source>
</evidence>
<reference evidence="2 3" key="1">
    <citation type="submission" date="2015-01" db="EMBL/GenBank/DDBJ databases">
        <title>Rufibacter sp./DG31D/ whole genome sequencing.</title>
        <authorList>
            <person name="Kim M.K."/>
            <person name="Srinivasan S."/>
            <person name="Lee J.-J."/>
        </authorList>
    </citation>
    <scope>NUCLEOTIDE SEQUENCE [LARGE SCALE GENOMIC DNA]</scope>
    <source>
        <strain evidence="2 3">DG31D</strain>
    </source>
</reference>
<evidence type="ECO:0000259" key="1">
    <source>
        <dbReference type="Pfam" id="PF13084"/>
    </source>
</evidence>
<dbReference type="Pfam" id="PF13084">
    <property type="entry name" value="DUF3943"/>
    <property type="match status" value="1"/>
</dbReference>
<sequence>MGAQAQIITAPDSIKAGKGTRKQQLDKIKARKNRLFTDSLGGSEPANAVLLDTTLFNKYGDLLHDDPEYNPRQPLWKPAAQVLGINAVFMGFNRYVAKADYGYVSPSTWKRNLRSEPEWDTDEFGINFIGHPYQGTLYFNAARAQGYSYWQSLPFAVGGSLTWEYFGENTLPSYNDMIYTPLNGAFLGEVLYRVSSNILDDRTTGRERAVREIAAGLINPVRGLNRLLQGKTFQVTNKEVYEKEPINVTLFAGVHRQNRNQDDVFGAGYNNAMLNVQLDYGNPFELQKRKPFDLFRLRAEFSESKQDTVSGIINNITGYGVLLGRNNQVGKLDLLTGFFQYYDYWNTRNFDLGALGFGGGLFARYPLSRQVNLYTNAHLGVIPLAGNSTRFAPDENGLRDYVYTTGLHGKLETTLSLGKYASAAFVYYHYWLKTFEGLEGSNSIGIVRPRLTVQVFKNVSLGYEHFGYTTNRRLEAFPIQRSTITDQKIFLQLFLQDPQRKGRYN</sequence>
<name>A0A0H4VHH2_9BACT</name>
<dbReference type="Proteomes" id="UP000036458">
    <property type="component" value="Chromosome"/>
</dbReference>
<protein>
    <recommendedName>
        <fullName evidence="1">DUF3943 domain-containing protein</fullName>
    </recommendedName>
</protein>
<dbReference type="PATRIC" id="fig|1379910.4.peg.1085"/>
<dbReference type="InterPro" id="IPR025079">
    <property type="entry name" value="DUF3943"/>
</dbReference>
<gene>
    <name evidence="2" type="ORF">TH63_04995</name>
</gene>
<evidence type="ECO:0000313" key="3">
    <source>
        <dbReference type="Proteomes" id="UP000036458"/>
    </source>
</evidence>
<dbReference type="KEGG" id="ruf:TH63_04995"/>
<keyword evidence="3" id="KW-1185">Reference proteome</keyword>
<dbReference type="EMBL" id="CP010777">
    <property type="protein sequence ID" value="AKQ45135.1"/>
    <property type="molecule type" value="Genomic_DNA"/>
</dbReference>
<organism evidence="2 3">
    <name type="scientific">Rufibacter radiotolerans</name>
    <dbReference type="NCBI Taxonomy" id="1379910"/>
    <lineage>
        <taxon>Bacteria</taxon>
        <taxon>Pseudomonadati</taxon>
        <taxon>Bacteroidota</taxon>
        <taxon>Cytophagia</taxon>
        <taxon>Cytophagales</taxon>
        <taxon>Hymenobacteraceae</taxon>
        <taxon>Rufibacter</taxon>
    </lineage>
</organism>
<dbReference type="STRING" id="1379910.TH63_04995"/>
<proteinExistence type="predicted"/>